<feature type="region of interest" description="Disordered" evidence="8">
    <location>
        <begin position="1"/>
        <end position="50"/>
    </location>
</feature>
<keyword evidence="4 7" id="KW-0747">Spliceosome</keyword>
<keyword evidence="10" id="KW-1185">Reference proteome</keyword>
<comment type="similarity">
    <text evidence="2 7">Belongs to the SYF2 family.</text>
</comment>
<evidence type="ECO:0000256" key="1">
    <source>
        <dbReference type="ARBA" id="ARBA00004123"/>
    </source>
</evidence>
<gene>
    <name evidence="9" type="ORF">EIN_226220</name>
</gene>
<evidence type="ECO:0000256" key="7">
    <source>
        <dbReference type="RuleBase" id="RU367148"/>
    </source>
</evidence>
<keyword evidence="3 7" id="KW-0507">mRNA processing</keyword>
<evidence type="ECO:0000256" key="2">
    <source>
        <dbReference type="ARBA" id="ARBA00010028"/>
    </source>
</evidence>
<dbReference type="Pfam" id="PF08231">
    <property type="entry name" value="SYF2"/>
    <property type="match status" value="1"/>
</dbReference>
<dbReference type="GeneID" id="14887171"/>
<dbReference type="AlphaFoldDB" id="A0A0A1U2J9"/>
<dbReference type="VEuPathDB" id="AmoebaDB:EIN_226220"/>
<evidence type="ECO:0000256" key="4">
    <source>
        <dbReference type="ARBA" id="ARBA00022728"/>
    </source>
</evidence>
<evidence type="ECO:0000256" key="8">
    <source>
        <dbReference type="SAM" id="MobiDB-lite"/>
    </source>
</evidence>
<keyword evidence="5 7" id="KW-0508">mRNA splicing</keyword>
<dbReference type="RefSeq" id="XP_004255030.1">
    <property type="nucleotide sequence ID" value="XM_004254982.1"/>
</dbReference>
<organism evidence="9 10">
    <name type="scientific">Entamoeba invadens IP1</name>
    <dbReference type="NCBI Taxonomy" id="370355"/>
    <lineage>
        <taxon>Eukaryota</taxon>
        <taxon>Amoebozoa</taxon>
        <taxon>Evosea</taxon>
        <taxon>Archamoebae</taxon>
        <taxon>Mastigamoebida</taxon>
        <taxon>Entamoebidae</taxon>
        <taxon>Entamoeba</taxon>
    </lineage>
</organism>
<evidence type="ECO:0000256" key="6">
    <source>
        <dbReference type="ARBA" id="ARBA00023242"/>
    </source>
</evidence>
<dbReference type="OMA" id="SPERIDC"/>
<dbReference type="EMBL" id="KB206756">
    <property type="protein sequence ID" value="ELP88259.1"/>
    <property type="molecule type" value="Genomic_DNA"/>
</dbReference>
<dbReference type="OrthoDB" id="199717at2759"/>
<feature type="compositionally biased region" description="Basic and acidic residues" evidence="8">
    <location>
        <begin position="13"/>
        <end position="26"/>
    </location>
</feature>
<dbReference type="InterPro" id="IPR013260">
    <property type="entry name" value="mRNA_splic_SYF2"/>
</dbReference>
<comment type="function">
    <text evidence="7">Involved in pre-mRNA splicing.</text>
</comment>
<evidence type="ECO:0000256" key="5">
    <source>
        <dbReference type="ARBA" id="ARBA00023187"/>
    </source>
</evidence>
<name>A0A0A1U2J9_ENTIV</name>
<evidence type="ECO:0000313" key="10">
    <source>
        <dbReference type="Proteomes" id="UP000014680"/>
    </source>
</evidence>
<evidence type="ECO:0000256" key="3">
    <source>
        <dbReference type="ARBA" id="ARBA00022664"/>
    </source>
</evidence>
<accession>A0A0A1U2J9</accession>
<protein>
    <recommendedName>
        <fullName evidence="7">Pre-mRNA-splicing factor SYF2</fullName>
    </recommendedName>
</protein>
<evidence type="ECO:0000313" key="9">
    <source>
        <dbReference type="EMBL" id="ELP88259.1"/>
    </source>
</evidence>
<dbReference type="KEGG" id="eiv:EIN_226220"/>
<comment type="subcellular location">
    <subcellularLocation>
        <location evidence="1 7">Nucleus</location>
    </subcellularLocation>
</comment>
<dbReference type="GO" id="GO:0005681">
    <property type="term" value="C:spliceosomal complex"/>
    <property type="evidence" value="ECO:0007669"/>
    <property type="project" value="UniProtKB-KW"/>
</dbReference>
<comment type="subunit">
    <text evidence="7">May be part of a spliceosome complex.</text>
</comment>
<sequence>MSKHLSFEELVEMEEKAAQRKEEKKTKPIQKQDTWLDEPANKNVKKKTTQRYEGDITGQAYHAYEKKISWLDEEKTREGYDAYKNDTSLQAKVGEGYVSDEKLELLKKQMKKGSEDAQKFHRKRKEKIVRCDFINDKNKKFNEAASKAFDKYTEDIRDALEHP</sequence>
<proteinExistence type="inferred from homology"/>
<dbReference type="Proteomes" id="UP000014680">
    <property type="component" value="Unassembled WGS sequence"/>
</dbReference>
<reference evidence="9 10" key="1">
    <citation type="submission" date="2012-10" db="EMBL/GenBank/DDBJ databases">
        <authorList>
            <person name="Zafar N."/>
            <person name="Inman J."/>
            <person name="Hall N."/>
            <person name="Lorenzi H."/>
            <person name="Caler E."/>
        </authorList>
    </citation>
    <scope>NUCLEOTIDE SEQUENCE [LARGE SCALE GENOMIC DNA]</scope>
    <source>
        <strain evidence="9 10">IP1</strain>
    </source>
</reference>
<dbReference type="GO" id="GO:0000398">
    <property type="term" value="P:mRNA splicing, via spliceosome"/>
    <property type="evidence" value="ECO:0007669"/>
    <property type="project" value="UniProtKB-UniRule"/>
</dbReference>
<keyword evidence="6 7" id="KW-0539">Nucleus</keyword>